<dbReference type="InterPro" id="IPR051783">
    <property type="entry name" value="NAD(P)-dependent_oxidoreduct"/>
</dbReference>
<evidence type="ECO:0000313" key="2">
    <source>
        <dbReference type="EMBL" id="GAA3954929.1"/>
    </source>
</evidence>
<keyword evidence="3" id="KW-1185">Reference proteome</keyword>
<dbReference type="InterPro" id="IPR036291">
    <property type="entry name" value="NAD(P)-bd_dom_sf"/>
</dbReference>
<name>A0ABP7NVF3_9SPHI</name>
<organism evidence="2 3">
    <name type="scientific">Pedobacter ginsengiterrae</name>
    <dbReference type="NCBI Taxonomy" id="871696"/>
    <lineage>
        <taxon>Bacteria</taxon>
        <taxon>Pseudomonadati</taxon>
        <taxon>Bacteroidota</taxon>
        <taxon>Sphingobacteriia</taxon>
        <taxon>Sphingobacteriales</taxon>
        <taxon>Sphingobacteriaceae</taxon>
        <taxon>Pedobacter</taxon>
    </lineage>
</organism>
<dbReference type="InterPro" id="IPR028939">
    <property type="entry name" value="P5C_Rdtase_cat_N"/>
</dbReference>
<dbReference type="RefSeq" id="WP_344764873.1">
    <property type="nucleotide sequence ID" value="NZ_BAABAK010000003.1"/>
</dbReference>
<evidence type="ECO:0000313" key="3">
    <source>
        <dbReference type="Proteomes" id="UP001501081"/>
    </source>
</evidence>
<comment type="caution">
    <text evidence="2">The sequence shown here is derived from an EMBL/GenBank/DDBJ whole genome shotgun (WGS) entry which is preliminary data.</text>
</comment>
<dbReference type="EMBL" id="BAABAK010000003">
    <property type="protein sequence ID" value="GAA3954929.1"/>
    <property type="molecule type" value="Genomic_DNA"/>
</dbReference>
<dbReference type="SUPFAM" id="SSF51735">
    <property type="entry name" value="NAD(P)-binding Rossmann-fold domains"/>
    <property type="match status" value="1"/>
</dbReference>
<dbReference type="Pfam" id="PF03807">
    <property type="entry name" value="F420_oxidored"/>
    <property type="match status" value="1"/>
</dbReference>
<protein>
    <submittedName>
        <fullName evidence="2">Epimerase</fullName>
    </submittedName>
</protein>
<proteinExistence type="predicted"/>
<dbReference type="Gene3D" id="3.40.50.720">
    <property type="entry name" value="NAD(P)-binding Rossmann-like Domain"/>
    <property type="match status" value="1"/>
</dbReference>
<feature type="domain" description="Pyrroline-5-carboxylate reductase catalytic N-terminal" evidence="1">
    <location>
        <begin position="5"/>
        <end position="83"/>
    </location>
</feature>
<dbReference type="Proteomes" id="UP001501081">
    <property type="component" value="Unassembled WGS sequence"/>
</dbReference>
<dbReference type="PANTHER" id="PTHR48079">
    <property type="entry name" value="PROTEIN YEEZ"/>
    <property type="match status" value="1"/>
</dbReference>
<sequence>MIKTVSILGCGWFGLALAKKLVAEGYLVNGSTTTHEKIQLLSENHIKPFLINFTAEHIQAEEIFFEAEALFICIPPKRNSNELHNYPDKIKAILNAAKGKTSKVILISSTSVYNDENKIVNETNETSPDTDSGKVVLLAEQILKEYYPNDFTVIRFAGLIGPDRNPGRFFAGKKNLANGLAPVNLIHQKDAVGIAEAILDKQAFGRIYNACSPDHPTKKDFYVKAAKQSAIEEPEFLDEKQSWKIVESLNVPNYLGYEFQIAL</sequence>
<reference evidence="3" key="1">
    <citation type="journal article" date="2019" name="Int. J. Syst. Evol. Microbiol.">
        <title>The Global Catalogue of Microorganisms (GCM) 10K type strain sequencing project: providing services to taxonomists for standard genome sequencing and annotation.</title>
        <authorList>
            <consortium name="The Broad Institute Genomics Platform"/>
            <consortium name="The Broad Institute Genome Sequencing Center for Infectious Disease"/>
            <person name="Wu L."/>
            <person name="Ma J."/>
        </authorList>
    </citation>
    <scope>NUCLEOTIDE SEQUENCE [LARGE SCALE GENOMIC DNA]</scope>
    <source>
        <strain evidence="3">JCM 17338</strain>
    </source>
</reference>
<gene>
    <name evidence="2" type="ORF">GCM10022246_06320</name>
</gene>
<dbReference type="PANTHER" id="PTHR48079:SF6">
    <property type="entry name" value="NAD(P)-BINDING DOMAIN-CONTAINING PROTEIN-RELATED"/>
    <property type="match status" value="1"/>
</dbReference>
<accession>A0ABP7NVF3</accession>
<evidence type="ECO:0000259" key="1">
    <source>
        <dbReference type="Pfam" id="PF03807"/>
    </source>
</evidence>